<evidence type="ECO:0000313" key="2">
    <source>
        <dbReference type="Proteomes" id="UP001500190"/>
    </source>
</evidence>
<name>A0ABN2CUJ9_9ACTN</name>
<accession>A0ABN2CUJ9</accession>
<dbReference type="Proteomes" id="UP001500190">
    <property type="component" value="Unassembled WGS sequence"/>
</dbReference>
<reference evidence="1 2" key="1">
    <citation type="journal article" date="2019" name="Int. J. Syst. Evol. Microbiol.">
        <title>The Global Catalogue of Microorganisms (GCM) 10K type strain sequencing project: providing services to taxonomists for standard genome sequencing and annotation.</title>
        <authorList>
            <consortium name="The Broad Institute Genomics Platform"/>
            <consortium name="The Broad Institute Genome Sequencing Center for Infectious Disease"/>
            <person name="Wu L."/>
            <person name="Ma J."/>
        </authorList>
    </citation>
    <scope>NUCLEOTIDE SEQUENCE [LARGE SCALE GENOMIC DNA]</scope>
    <source>
        <strain evidence="1 2">JCM 14304</strain>
    </source>
</reference>
<dbReference type="EMBL" id="BAAAND010000001">
    <property type="protein sequence ID" value="GAA1564692.1"/>
    <property type="molecule type" value="Genomic_DNA"/>
</dbReference>
<comment type="caution">
    <text evidence="1">The sequence shown here is derived from an EMBL/GenBank/DDBJ whole genome shotgun (WGS) entry which is preliminary data.</text>
</comment>
<sequence length="183" mass="19452">MLMSLGSVRPNPEVHCWFRLMGHFDLWTTRIGGVIRGIFNGMSFEQLPSTWPDQPLTDPGLAANVVDLMVSFGDRARGTLTVLLCGSDDRFRSTVIVELPSPGPTPTELCETALGPIIEAVRTAPGTALVLALGRSGSGSPTDADDQWATAARGNCAAAGIRLLGFYIATRDGIYQPPVPALT</sequence>
<keyword evidence="2" id="KW-1185">Reference proteome</keyword>
<evidence type="ECO:0000313" key="1">
    <source>
        <dbReference type="EMBL" id="GAA1564692.1"/>
    </source>
</evidence>
<proteinExistence type="predicted"/>
<organism evidence="1 2">
    <name type="scientific">Kribbella karoonensis</name>
    <dbReference type="NCBI Taxonomy" id="324851"/>
    <lineage>
        <taxon>Bacteria</taxon>
        <taxon>Bacillati</taxon>
        <taxon>Actinomycetota</taxon>
        <taxon>Actinomycetes</taxon>
        <taxon>Propionibacteriales</taxon>
        <taxon>Kribbellaceae</taxon>
        <taxon>Kribbella</taxon>
    </lineage>
</organism>
<gene>
    <name evidence="1" type="ORF">GCM10009742_02340</name>
</gene>
<protein>
    <submittedName>
        <fullName evidence="1">Uncharacterized protein</fullName>
    </submittedName>
</protein>